<name>A0A4Q7PNZ2_9FIRM</name>
<comment type="caution">
    <text evidence="3">The sequence shown here is derived from an EMBL/GenBank/DDBJ whole genome shotgun (WGS) entry which is preliminary data.</text>
</comment>
<dbReference type="PANTHER" id="PTHR43798">
    <property type="entry name" value="MONOACYLGLYCEROL LIPASE"/>
    <property type="match status" value="1"/>
</dbReference>
<dbReference type="EMBL" id="SGXF01000001">
    <property type="protein sequence ID" value="RZT02195.1"/>
    <property type="molecule type" value="Genomic_DNA"/>
</dbReference>
<dbReference type="InterPro" id="IPR050266">
    <property type="entry name" value="AB_hydrolase_sf"/>
</dbReference>
<dbReference type="Gene3D" id="3.40.50.1820">
    <property type="entry name" value="alpha/beta hydrolase"/>
    <property type="match status" value="1"/>
</dbReference>
<dbReference type="InterPro" id="IPR029058">
    <property type="entry name" value="AB_hydrolase_fold"/>
</dbReference>
<dbReference type="PRINTS" id="PR00111">
    <property type="entry name" value="ABHYDROLASE"/>
</dbReference>
<reference evidence="3 4" key="1">
    <citation type="submission" date="2019-02" db="EMBL/GenBank/DDBJ databases">
        <title>Genomic Encyclopedia of Type Strains, Phase IV (KMG-IV): sequencing the most valuable type-strain genomes for metagenomic binning, comparative biology and taxonomic classification.</title>
        <authorList>
            <person name="Goeker M."/>
        </authorList>
    </citation>
    <scope>NUCLEOTIDE SEQUENCE [LARGE SCALE GENOMIC DNA]</scope>
    <source>
        <strain evidence="3 4">DSM 29486</strain>
    </source>
</reference>
<dbReference type="GO" id="GO:0016787">
    <property type="term" value="F:hydrolase activity"/>
    <property type="evidence" value="ECO:0007669"/>
    <property type="project" value="UniProtKB-KW"/>
</dbReference>
<accession>A0A4Q7PNZ2</accession>
<keyword evidence="4" id="KW-1185">Reference proteome</keyword>
<dbReference type="Proteomes" id="UP000292927">
    <property type="component" value="Unassembled WGS sequence"/>
</dbReference>
<dbReference type="OrthoDB" id="9776303at2"/>
<dbReference type="AlphaFoldDB" id="A0A4Q7PNZ2"/>
<protein>
    <submittedName>
        <fullName evidence="3">Pimeloyl-ACP methyl ester carboxylesterase</fullName>
    </submittedName>
</protein>
<feature type="domain" description="AB hydrolase-1" evidence="2">
    <location>
        <begin position="15"/>
        <end position="114"/>
    </location>
</feature>
<gene>
    <name evidence="3" type="ORF">EV209_0304</name>
</gene>
<sequence>MDISLYCSESGAGFPLILLHGNGEDHTYFREQALYFSKYYRVIALDTRGHGQSPRGTAPFSLTQFAADLKEFMDQKQISRAHLLGFSDGANIALLFALNFPERVEKLILNGGNLNPRGVKLHIQLPILLGWACTRLFRHISPQALANYEMMNLMVTQPHLSGVQLSVLTAPVLVIAGDKDMIRETHTRLIADSLPNSRLCILRGDHFIAAKNSREFNRAVAGFLNETSENDGK</sequence>
<dbReference type="SUPFAM" id="SSF53474">
    <property type="entry name" value="alpha/beta-Hydrolases"/>
    <property type="match status" value="1"/>
</dbReference>
<evidence type="ECO:0000256" key="1">
    <source>
        <dbReference type="ARBA" id="ARBA00022801"/>
    </source>
</evidence>
<organism evidence="3 4">
    <name type="scientific">Cuneatibacter caecimuris</name>
    <dbReference type="NCBI Taxonomy" id="1796618"/>
    <lineage>
        <taxon>Bacteria</taxon>
        <taxon>Bacillati</taxon>
        <taxon>Bacillota</taxon>
        <taxon>Clostridia</taxon>
        <taxon>Lachnospirales</taxon>
        <taxon>Lachnospiraceae</taxon>
        <taxon>Cuneatibacter</taxon>
    </lineage>
</organism>
<keyword evidence="1" id="KW-0378">Hydrolase</keyword>
<dbReference type="PANTHER" id="PTHR43798:SF31">
    <property type="entry name" value="AB HYDROLASE SUPERFAMILY PROTEIN YCLE"/>
    <property type="match status" value="1"/>
</dbReference>
<dbReference type="GO" id="GO:0016020">
    <property type="term" value="C:membrane"/>
    <property type="evidence" value="ECO:0007669"/>
    <property type="project" value="TreeGrafter"/>
</dbReference>
<evidence type="ECO:0000313" key="4">
    <source>
        <dbReference type="Proteomes" id="UP000292927"/>
    </source>
</evidence>
<dbReference type="InterPro" id="IPR000073">
    <property type="entry name" value="AB_hydrolase_1"/>
</dbReference>
<proteinExistence type="predicted"/>
<dbReference type="Pfam" id="PF00561">
    <property type="entry name" value="Abhydrolase_1"/>
    <property type="match status" value="1"/>
</dbReference>
<evidence type="ECO:0000259" key="2">
    <source>
        <dbReference type="Pfam" id="PF00561"/>
    </source>
</evidence>
<evidence type="ECO:0000313" key="3">
    <source>
        <dbReference type="EMBL" id="RZT02195.1"/>
    </source>
</evidence>
<dbReference type="RefSeq" id="WP_130432353.1">
    <property type="nucleotide sequence ID" value="NZ_SGXF01000001.1"/>
</dbReference>